<comment type="similarity">
    <text evidence="1">Belongs to the 2Fe2S plant-type ferredoxin family.</text>
</comment>
<reference evidence="11" key="1">
    <citation type="submission" date="2007-03" db="EMBL/GenBank/DDBJ databases">
        <title>Complete sequence of chromosome 2 of Burkholderia vietnamiensis G4.</title>
        <authorList>
            <consortium name="US DOE Joint Genome Institute"/>
            <person name="Copeland A."/>
            <person name="Lucas S."/>
            <person name="Lapidus A."/>
            <person name="Barry K."/>
            <person name="Detter J.C."/>
            <person name="Glavina del Rio T."/>
            <person name="Hammon N."/>
            <person name="Israni S."/>
            <person name="Dalin E."/>
            <person name="Tice H."/>
            <person name="Pitluck S."/>
            <person name="Chain P."/>
            <person name="Malfatti S."/>
            <person name="Shin M."/>
            <person name="Vergez L."/>
            <person name="Schmutz J."/>
            <person name="Larimer F."/>
            <person name="Land M."/>
            <person name="Hauser L."/>
            <person name="Kyrpides N."/>
            <person name="Tiedje J."/>
            <person name="Richardson P."/>
        </authorList>
    </citation>
    <scope>NUCLEOTIDE SEQUENCE [LARGE SCALE GENOMIC DNA]</scope>
    <source>
        <strain evidence="11">G4 / LMG 22486</strain>
    </source>
</reference>
<dbReference type="PANTHER" id="PTHR43112:SF3">
    <property type="entry name" value="FERREDOXIN-2, CHLOROPLASTIC"/>
    <property type="match status" value="1"/>
</dbReference>
<evidence type="ECO:0000256" key="7">
    <source>
        <dbReference type="ARBA" id="ARBA00023014"/>
    </source>
</evidence>
<evidence type="ECO:0000313" key="10">
    <source>
        <dbReference type="EMBL" id="ABO56342.1"/>
    </source>
</evidence>
<keyword evidence="2" id="KW-0813">Transport</keyword>
<comment type="cofactor">
    <cofactor evidence="8">
        <name>[2Fe-2S] cluster</name>
        <dbReference type="ChEBI" id="CHEBI:190135"/>
    </cofactor>
</comment>
<proteinExistence type="inferred from homology"/>
<dbReference type="PANTHER" id="PTHR43112">
    <property type="entry name" value="FERREDOXIN"/>
    <property type="match status" value="1"/>
</dbReference>
<protein>
    <submittedName>
        <fullName evidence="10">Ferredoxin</fullName>
    </submittedName>
</protein>
<dbReference type="Proteomes" id="UP000002287">
    <property type="component" value="Chromosome 2"/>
</dbReference>
<dbReference type="PROSITE" id="PS51085">
    <property type="entry name" value="2FE2S_FER_2"/>
    <property type="match status" value="1"/>
</dbReference>
<keyword evidence="5" id="KW-0249">Electron transport</keyword>
<keyword evidence="4" id="KW-0479">Metal-binding</keyword>
<dbReference type="KEGG" id="bvi:Bcep1808_3353"/>
<dbReference type="eggNOG" id="COG1018">
    <property type="taxonomic scope" value="Bacteria"/>
</dbReference>
<dbReference type="AlphaFoldDB" id="A4JJ89"/>
<keyword evidence="7" id="KW-0411">Iron-sulfur</keyword>
<dbReference type="EMBL" id="CP000615">
    <property type="protein sequence ID" value="ABO56342.1"/>
    <property type="molecule type" value="Genomic_DNA"/>
</dbReference>
<feature type="domain" description="2Fe-2S ferredoxin-type" evidence="9">
    <location>
        <begin position="25"/>
        <end position="114"/>
    </location>
</feature>
<dbReference type="HOGENOM" id="CLU_082632_7_2_4"/>
<sequence length="117" mass="12640">MLGRSHRIAAALPPAFTMTDPERPPLVRVEPLGATFDAPDSLTLLEAAAFAHVSLPRSCRNGTCRTCLCRIISGSVRYTIEWPGLSRDEKAEGYTLPCVAVATSDLVLDVPDAQMIE</sequence>
<dbReference type="Gene3D" id="3.10.20.30">
    <property type="match status" value="1"/>
</dbReference>
<evidence type="ECO:0000259" key="9">
    <source>
        <dbReference type="PROSITE" id="PS51085"/>
    </source>
</evidence>
<evidence type="ECO:0000256" key="8">
    <source>
        <dbReference type="ARBA" id="ARBA00034078"/>
    </source>
</evidence>
<evidence type="ECO:0000313" key="11">
    <source>
        <dbReference type="Proteomes" id="UP000002287"/>
    </source>
</evidence>
<keyword evidence="6" id="KW-0408">Iron</keyword>
<dbReference type="CDD" id="cd00207">
    <property type="entry name" value="fer2"/>
    <property type="match status" value="1"/>
</dbReference>
<dbReference type="InterPro" id="IPR036010">
    <property type="entry name" value="2Fe-2S_ferredoxin-like_sf"/>
</dbReference>
<evidence type="ECO:0000256" key="4">
    <source>
        <dbReference type="ARBA" id="ARBA00022723"/>
    </source>
</evidence>
<keyword evidence="3" id="KW-0001">2Fe-2S</keyword>
<evidence type="ECO:0000256" key="3">
    <source>
        <dbReference type="ARBA" id="ARBA00022714"/>
    </source>
</evidence>
<dbReference type="InterPro" id="IPR001041">
    <property type="entry name" value="2Fe-2S_ferredoxin-type"/>
</dbReference>
<evidence type="ECO:0000256" key="6">
    <source>
        <dbReference type="ARBA" id="ARBA00023004"/>
    </source>
</evidence>
<organism evidence="10 11">
    <name type="scientific">Burkholderia vietnamiensis (strain G4 / LMG 22486)</name>
    <name type="common">Burkholderia cepacia (strain R1808)</name>
    <dbReference type="NCBI Taxonomy" id="269482"/>
    <lineage>
        <taxon>Bacteria</taxon>
        <taxon>Pseudomonadati</taxon>
        <taxon>Pseudomonadota</taxon>
        <taxon>Betaproteobacteria</taxon>
        <taxon>Burkholderiales</taxon>
        <taxon>Burkholderiaceae</taxon>
        <taxon>Burkholderia</taxon>
        <taxon>Burkholderia cepacia complex</taxon>
    </lineage>
</organism>
<dbReference type="SUPFAM" id="SSF54292">
    <property type="entry name" value="2Fe-2S ferredoxin-like"/>
    <property type="match status" value="1"/>
</dbReference>
<dbReference type="Pfam" id="PF00111">
    <property type="entry name" value="Fer2"/>
    <property type="match status" value="1"/>
</dbReference>
<evidence type="ECO:0000256" key="5">
    <source>
        <dbReference type="ARBA" id="ARBA00022982"/>
    </source>
</evidence>
<name>A4JJ89_BURVG</name>
<dbReference type="GO" id="GO:0046872">
    <property type="term" value="F:metal ion binding"/>
    <property type="evidence" value="ECO:0007669"/>
    <property type="project" value="UniProtKB-KW"/>
</dbReference>
<evidence type="ECO:0000256" key="2">
    <source>
        <dbReference type="ARBA" id="ARBA00022448"/>
    </source>
</evidence>
<evidence type="ECO:0000256" key="1">
    <source>
        <dbReference type="ARBA" id="ARBA00007874"/>
    </source>
</evidence>
<dbReference type="GO" id="GO:0051537">
    <property type="term" value="F:2 iron, 2 sulfur cluster binding"/>
    <property type="evidence" value="ECO:0007669"/>
    <property type="project" value="UniProtKB-KW"/>
</dbReference>
<gene>
    <name evidence="10" type="ordered locus">Bcep1808_3353</name>
</gene>
<dbReference type="InterPro" id="IPR012675">
    <property type="entry name" value="Beta-grasp_dom_sf"/>
</dbReference>
<accession>A4JJ89</accession>